<feature type="compositionally biased region" description="Polar residues" evidence="1">
    <location>
        <begin position="343"/>
        <end position="359"/>
    </location>
</feature>
<feature type="compositionally biased region" description="Polar residues" evidence="1">
    <location>
        <begin position="538"/>
        <end position="575"/>
    </location>
</feature>
<evidence type="ECO:0000256" key="1">
    <source>
        <dbReference type="SAM" id="MobiDB-lite"/>
    </source>
</evidence>
<feature type="region of interest" description="Disordered" evidence="1">
    <location>
        <begin position="908"/>
        <end position="933"/>
    </location>
</feature>
<feature type="compositionally biased region" description="Pro residues" evidence="1">
    <location>
        <begin position="329"/>
        <end position="341"/>
    </location>
</feature>
<organism evidence="2 3">
    <name type="scientific">Alectoria fallacina</name>
    <dbReference type="NCBI Taxonomy" id="1903189"/>
    <lineage>
        <taxon>Eukaryota</taxon>
        <taxon>Fungi</taxon>
        <taxon>Dikarya</taxon>
        <taxon>Ascomycota</taxon>
        <taxon>Pezizomycotina</taxon>
        <taxon>Lecanoromycetes</taxon>
        <taxon>OSLEUM clade</taxon>
        <taxon>Lecanoromycetidae</taxon>
        <taxon>Lecanorales</taxon>
        <taxon>Lecanorineae</taxon>
        <taxon>Parmeliaceae</taxon>
        <taxon>Alectoria</taxon>
    </lineage>
</organism>
<accession>A0A8H3J1E7</accession>
<protein>
    <submittedName>
        <fullName evidence="2">Uncharacterized protein</fullName>
    </submittedName>
</protein>
<feature type="compositionally biased region" description="Polar residues" evidence="1">
    <location>
        <begin position="309"/>
        <end position="326"/>
    </location>
</feature>
<feature type="compositionally biased region" description="Polar residues" evidence="1">
    <location>
        <begin position="173"/>
        <end position="195"/>
    </location>
</feature>
<feature type="region of interest" description="Disordered" evidence="1">
    <location>
        <begin position="133"/>
        <end position="241"/>
    </location>
</feature>
<dbReference type="Proteomes" id="UP000664203">
    <property type="component" value="Unassembled WGS sequence"/>
</dbReference>
<reference evidence="2" key="1">
    <citation type="submission" date="2021-03" db="EMBL/GenBank/DDBJ databases">
        <authorList>
            <person name="Tagirdzhanova G."/>
        </authorList>
    </citation>
    <scope>NUCLEOTIDE SEQUENCE</scope>
</reference>
<feature type="region of interest" description="Disordered" evidence="1">
    <location>
        <begin position="733"/>
        <end position="796"/>
    </location>
</feature>
<feature type="region of interest" description="Disordered" evidence="1">
    <location>
        <begin position="828"/>
        <end position="850"/>
    </location>
</feature>
<dbReference type="EMBL" id="CAJPDR010000531">
    <property type="protein sequence ID" value="CAF9938906.1"/>
    <property type="molecule type" value="Genomic_DNA"/>
</dbReference>
<comment type="caution">
    <text evidence="2">The sequence shown here is derived from an EMBL/GenBank/DDBJ whole genome shotgun (WGS) entry which is preliminary data.</text>
</comment>
<feature type="compositionally biased region" description="Polar residues" evidence="1">
    <location>
        <begin position="745"/>
        <end position="775"/>
    </location>
</feature>
<feature type="compositionally biased region" description="Basic and acidic residues" evidence="1">
    <location>
        <begin position="461"/>
        <end position="477"/>
    </location>
</feature>
<keyword evidence="3" id="KW-1185">Reference proteome</keyword>
<feature type="compositionally biased region" description="Low complexity" evidence="1">
    <location>
        <begin position="213"/>
        <end position="226"/>
    </location>
</feature>
<feature type="compositionally biased region" description="Basic and acidic residues" evidence="1">
    <location>
        <begin position="828"/>
        <end position="840"/>
    </location>
</feature>
<feature type="compositionally biased region" description="Polar residues" evidence="1">
    <location>
        <begin position="503"/>
        <end position="530"/>
    </location>
</feature>
<feature type="compositionally biased region" description="Pro residues" evidence="1">
    <location>
        <begin position="913"/>
        <end position="924"/>
    </location>
</feature>
<feature type="region of interest" description="Disordered" evidence="1">
    <location>
        <begin position="61"/>
        <end position="93"/>
    </location>
</feature>
<dbReference type="OrthoDB" id="5367052at2759"/>
<feature type="compositionally biased region" description="Polar residues" evidence="1">
    <location>
        <begin position="782"/>
        <end position="796"/>
    </location>
</feature>
<name>A0A8H3J1E7_9LECA</name>
<feature type="region of interest" description="Disordered" evidence="1">
    <location>
        <begin position="283"/>
        <end position="612"/>
    </location>
</feature>
<evidence type="ECO:0000313" key="3">
    <source>
        <dbReference type="Proteomes" id="UP000664203"/>
    </source>
</evidence>
<proteinExistence type="predicted"/>
<feature type="compositionally biased region" description="Basic and acidic residues" evidence="1">
    <location>
        <begin position="386"/>
        <end position="403"/>
    </location>
</feature>
<gene>
    <name evidence="2" type="ORF">ALECFALPRED_007921</name>
</gene>
<feature type="region of interest" description="Disordered" evidence="1">
    <location>
        <begin position="1"/>
        <end position="38"/>
    </location>
</feature>
<feature type="compositionally biased region" description="Pro residues" evidence="1">
    <location>
        <begin position="136"/>
        <end position="151"/>
    </location>
</feature>
<evidence type="ECO:0000313" key="2">
    <source>
        <dbReference type="EMBL" id="CAF9938906.1"/>
    </source>
</evidence>
<sequence>MSLPHPYNVSGGPAGIETSSRRRQTPNQPPNLLTTSLGNARNAGLGVAGVVQTPISSTTLSSPFSAYPQSPYPQSPGGALRGASPMASRSASGFSGHYNPQQWGAVNNVSLNSMSIAGEYRQTSQASRIAHLAPRPVGPDEPVASPPPPYSPRRGQQSQDSPRRNSDIISPADATSSDTESSRYSTPVSAATTLSPDLVSRLPGGRSPLIRQPAFPNDSPNAASAPSFPPPPGPGQRIRAGSKNHAGLLSSLTLRGKASKVALAGDAVNALQDHTAQTLAQASSVNNGNPMVHPPAARRAASTGGIGLTGQSSRSTNHTLSPVTWQPNMPLPPPPPGPPPASARSQSLNRPVESPSSGLAPTLPLRSRRPPGTGTSLDTVPPTPADWREEDGINDRAPSRDRSYGPSPLHIDTGSILRKRRSGADHPMTATAGGSAHPRRDSSAGGLFRSPAVRNRSAMGIRERRSESRNGKGRAVEDSAVEPLSSVAPWADGFEEVRPTDLVLSTSRMNASKQRMTAKSTPKSGKSVQNLDDALNSPEIQRSSAKAVSFASSHTTPQPESSRSQFDPENLFSTPPFSPGRETLDRSSSANASPSLPLKTLSVPSPKRLSGPSKALSLIVSPEPEQRPVSHILHMPFSDDSMQVPLTPSTKAVQQPPGDLLGPESPKLFAGRAIERHRIFAEREAGAANDSERLDLFLQYMKAESRIRREQYASVFEEDGIEVDELTQGLFGHSSTDKHFHYRPQSFSRQDTSKRTSIASSAMGDDSSQGGSSAVSRKHESPSSATTNSSTQQRPESTYWKDYVPCLSPIAASMSIVTAQDELDSRGRAPSRWFEDHSHSGDGPLGDSFKVLERSKRESKYMGVPREARNPLALSASTGGEQLQPSGASRQPWYSPKEYLPEKVVLREEDSSLPPPPFLPPTPSSAPFTPDPRRLDISRLVTLPPPYPRHYPAVNNNHPDLADVRAVVGSIHEKEEANTITDSYRTQIQGKRQRADSWCKHQRSLYRQDIEFCIEHGDISQEDFNDAKIEMEEKIANSEKKFTQTNFELFQTLVLTPLHALFSDRIKIADASLDKLSTRLFSDAQSQSPNLPQEEGDEQPELLEKLTQLKWLSEARETLHRQIFDLLTERNDKYKMIVLLPYKQSQNREKHDEAELFFAKDAQERTFKFEQAVCKRAQAFLSVIENNVSRGVEVQLSAFWDIAPSLLELLHKVPSQLDGFEVQIPPDEYAENPLYYHHPLKYLYSLLGHAEKSTYQFIESQINLLCLLHEIRSHALAARCKVEAQGRDASWAAEEEQRREETRLTEDLKEKVGVVEGQWEEALGSEMMEVRERVREALLEEGGWDDEVDEV</sequence>
<feature type="compositionally biased region" description="Low complexity" evidence="1">
    <location>
        <begin position="587"/>
        <end position="598"/>
    </location>
</feature>